<dbReference type="GO" id="GO:0008360">
    <property type="term" value="P:regulation of cell shape"/>
    <property type="evidence" value="ECO:0007669"/>
    <property type="project" value="UniProtKB-KW"/>
</dbReference>
<dbReference type="GO" id="GO:0071555">
    <property type="term" value="P:cell wall organization"/>
    <property type="evidence" value="ECO:0007669"/>
    <property type="project" value="UniProtKB-KW"/>
</dbReference>
<dbReference type="Pfam" id="PF08245">
    <property type="entry name" value="Mur_ligase_M"/>
    <property type="match status" value="1"/>
</dbReference>
<dbReference type="GO" id="GO:0016881">
    <property type="term" value="F:acid-amino acid ligase activity"/>
    <property type="evidence" value="ECO:0007669"/>
    <property type="project" value="UniProtKB-UniRule"/>
</dbReference>
<dbReference type="GO" id="GO:0005524">
    <property type="term" value="F:ATP binding"/>
    <property type="evidence" value="ECO:0007669"/>
    <property type="project" value="UniProtKB-UniRule"/>
</dbReference>
<dbReference type="Proteomes" id="UP000824232">
    <property type="component" value="Unassembled WGS sequence"/>
</dbReference>
<feature type="domain" description="Mur ligase central" evidence="12">
    <location>
        <begin position="100"/>
        <end position="296"/>
    </location>
</feature>
<keyword evidence="8" id="KW-0963">Cytoplasm</keyword>
<dbReference type="Gene3D" id="3.90.190.20">
    <property type="entry name" value="Mur ligase, C-terminal domain"/>
    <property type="match status" value="1"/>
</dbReference>
<dbReference type="Pfam" id="PF02875">
    <property type="entry name" value="Mur_ligase_C"/>
    <property type="match status" value="1"/>
</dbReference>
<keyword evidence="8" id="KW-0547">Nucleotide-binding</keyword>
<dbReference type="NCBIfam" id="NF001126">
    <property type="entry name" value="PRK00139.1-4"/>
    <property type="match status" value="1"/>
</dbReference>
<dbReference type="PANTHER" id="PTHR23135">
    <property type="entry name" value="MUR LIGASE FAMILY MEMBER"/>
    <property type="match status" value="1"/>
</dbReference>
<evidence type="ECO:0000256" key="3">
    <source>
        <dbReference type="ARBA" id="ARBA00022618"/>
    </source>
</evidence>
<keyword evidence="4 8" id="KW-0133">Cell shape</keyword>
<feature type="domain" description="Mur ligase C-terminal" evidence="11">
    <location>
        <begin position="319"/>
        <end position="444"/>
    </location>
</feature>
<accession>A0A9D1DUT6</accession>
<evidence type="ECO:0000259" key="12">
    <source>
        <dbReference type="Pfam" id="PF08245"/>
    </source>
</evidence>
<dbReference type="Gene3D" id="3.40.1390.10">
    <property type="entry name" value="MurE/MurF, N-terminal domain"/>
    <property type="match status" value="1"/>
</dbReference>
<dbReference type="AlphaFoldDB" id="A0A9D1DUT6"/>
<dbReference type="InterPro" id="IPR004101">
    <property type="entry name" value="Mur_ligase_C"/>
</dbReference>
<dbReference type="GO" id="GO:0009252">
    <property type="term" value="P:peptidoglycan biosynthetic process"/>
    <property type="evidence" value="ECO:0007669"/>
    <property type="project" value="UniProtKB-UniRule"/>
</dbReference>
<evidence type="ECO:0000256" key="5">
    <source>
        <dbReference type="ARBA" id="ARBA00022984"/>
    </source>
</evidence>
<evidence type="ECO:0000259" key="11">
    <source>
        <dbReference type="Pfam" id="PF02875"/>
    </source>
</evidence>
<reference evidence="13" key="2">
    <citation type="journal article" date="2021" name="PeerJ">
        <title>Extensive microbial diversity within the chicken gut microbiome revealed by metagenomics and culture.</title>
        <authorList>
            <person name="Gilroy R."/>
            <person name="Ravi A."/>
            <person name="Getino M."/>
            <person name="Pursley I."/>
            <person name="Horton D.L."/>
            <person name="Alikhan N.F."/>
            <person name="Baker D."/>
            <person name="Gharbi K."/>
            <person name="Hall N."/>
            <person name="Watson M."/>
            <person name="Adriaenssens E.M."/>
            <person name="Foster-Nyarko E."/>
            <person name="Jarju S."/>
            <person name="Secka A."/>
            <person name="Antonio M."/>
            <person name="Oren A."/>
            <person name="Chaudhuri R.R."/>
            <person name="La Ragione R."/>
            <person name="Hildebrand F."/>
            <person name="Pallen M.J."/>
        </authorList>
    </citation>
    <scope>NUCLEOTIDE SEQUENCE</scope>
    <source>
        <strain evidence="13">CHK184-20233</strain>
    </source>
</reference>
<comment type="caution">
    <text evidence="13">The sequence shown here is derived from an EMBL/GenBank/DDBJ whole genome shotgun (WGS) entry which is preliminary data.</text>
</comment>
<feature type="binding site" evidence="8">
    <location>
        <position position="176"/>
    </location>
    <ligand>
        <name>UDP-N-acetyl-alpha-D-muramoyl-L-alanyl-D-glutamate</name>
        <dbReference type="ChEBI" id="CHEBI:83900"/>
    </ligand>
</feature>
<dbReference type="SUPFAM" id="SSF53244">
    <property type="entry name" value="MurD-like peptide ligases, peptide-binding domain"/>
    <property type="match status" value="1"/>
</dbReference>
<evidence type="ECO:0000256" key="1">
    <source>
        <dbReference type="ARBA" id="ARBA00004752"/>
    </source>
</evidence>
<dbReference type="GO" id="GO:0005737">
    <property type="term" value="C:cytoplasm"/>
    <property type="evidence" value="ECO:0007669"/>
    <property type="project" value="UniProtKB-SubCell"/>
</dbReference>
<keyword evidence="6 8" id="KW-0131">Cell cycle</keyword>
<dbReference type="EC" id="6.3.2.-" evidence="8"/>
<evidence type="ECO:0000256" key="9">
    <source>
        <dbReference type="RuleBase" id="RU004135"/>
    </source>
</evidence>
<dbReference type="InterPro" id="IPR035911">
    <property type="entry name" value="MurE/MurF_N"/>
</dbReference>
<comment type="pathway">
    <text evidence="1 8 9">Cell wall biogenesis; peptidoglycan biosynthesis.</text>
</comment>
<feature type="binding site" evidence="8">
    <location>
        <begin position="102"/>
        <end position="108"/>
    </location>
    <ligand>
        <name>ATP</name>
        <dbReference type="ChEBI" id="CHEBI:30616"/>
    </ligand>
</feature>
<comment type="subcellular location">
    <subcellularLocation>
        <location evidence="8 9">Cytoplasm</location>
    </subcellularLocation>
</comment>
<dbReference type="Pfam" id="PF01225">
    <property type="entry name" value="Mur_ligase"/>
    <property type="match status" value="1"/>
</dbReference>
<evidence type="ECO:0000256" key="8">
    <source>
        <dbReference type="HAMAP-Rule" id="MF_00208"/>
    </source>
</evidence>
<comment type="caution">
    <text evidence="8">Lacks conserved residue(s) required for the propagation of feature annotation.</text>
</comment>
<dbReference type="GO" id="GO:0051301">
    <property type="term" value="P:cell division"/>
    <property type="evidence" value="ECO:0007669"/>
    <property type="project" value="UniProtKB-KW"/>
</dbReference>
<evidence type="ECO:0000256" key="4">
    <source>
        <dbReference type="ARBA" id="ARBA00022960"/>
    </source>
</evidence>
<evidence type="ECO:0000256" key="6">
    <source>
        <dbReference type="ARBA" id="ARBA00023306"/>
    </source>
</evidence>
<protein>
    <recommendedName>
        <fullName evidence="8">UDP-N-acetylmuramyl-tripeptide synthetase</fullName>
        <ecNumber evidence="8">6.3.2.-</ecNumber>
    </recommendedName>
    <alternativeName>
        <fullName evidence="8">UDP-MurNAc-tripeptide synthetase</fullName>
    </alternativeName>
</protein>
<dbReference type="InterPro" id="IPR036565">
    <property type="entry name" value="Mur-like_cat_sf"/>
</dbReference>
<keyword evidence="7 8" id="KW-0961">Cell wall biogenesis/degradation</keyword>
<comment type="function">
    <text evidence="8">Catalyzes the addition of an amino acid to the nucleotide precursor UDP-N-acetylmuramoyl-L-alanyl-D-glutamate (UMAG) in the biosynthesis of bacterial cell-wall peptidoglycan.</text>
</comment>
<dbReference type="PANTHER" id="PTHR23135:SF4">
    <property type="entry name" value="UDP-N-ACETYLMURAMOYL-L-ALANYL-D-GLUTAMATE--2,6-DIAMINOPIMELATE LIGASE MURE HOMOLOG, CHLOROPLASTIC"/>
    <property type="match status" value="1"/>
</dbReference>
<dbReference type="InterPro" id="IPR013221">
    <property type="entry name" value="Mur_ligase_cen"/>
</dbReference>
<comment type="cofactor">
    <cofactor evidence="8">
        <name>Mg(2+)</name>
        <dbReference type="ChEBI" id="CHEBI:18420"/>
    </cofactor>
</comment>
<feature type="domain" description="Mur ligase N-terminal catalytic" evidence="10">
    <location>
        <begin position="16"/>
        <end position="84"/>
    </location>
</feature>
<dbReference type="InterPro" id="IPR036615">
    <property type="entry name" value="Mur_ligase_C_dom_sf"/>
</dbReference>
<dbReference type="InterPro" id="IPR005761">
    <property type="entry name" value="UDP-N-AcMur-Glu-dNH2Pim_ligase"/>
</dbReference>
<dbReference type="EMBL" id="DVHC01000052">
    <property type="protein sequence ID" value="HIR59383.1"/>
    <property type="molecule type" value="Genomic_DNA"/>
</dbReference>
<keyword evidence="3 8" id="KW-0132">Cell division</keyword>
<dbReference type="SUPFAM" id="SSF53623">
    <property type="entry name" value="MurD-like peptide ligases, catalytic domain"/>
    <property type="match status" value="1"/>
</dbReference>
<gene>
    <name evidence="8" type="primary">murE</name>
    <name evidence="13" type="ORF">IAB38_04965</name>
</gene>
<feature type="binding site" evidence="8">
    <location>
        <position position="23"/>
    </location>
    <ligand>
        <name>UDP-N-acetyl-alpha-D-muramoyl-L-alanyl-D-glutamate</name>
        <dbReference type="ChEBI" id="CHEBI:83900"/>
    </ligand>
</feature>
<feature type="binding site" evidence="8">
    <location>
        <position position="168"/>
    </location>
    <ligand>
        <name>UDP-N-acetyl-alpha-D-muramoyl-L-alanyl-D-glutamate</name>
        <dbReference type="ChEBI" id="CHEBI:83900"/>
    </ligand>
</feature>
<feature type="binding site" evidence="8">
    <location>
        <position position="140"/>
    </location>
    <ligand>
        <name>UDP-N-acetyl-alpha-D-muramoyl-L-alanyl-D-glutamate</name>
        <dbReference type="ChEBI" id="CHEBI:83900"/>
    </ligand>
</feature>
<feature type="modified residue" description="N6-carboxylysine" evidence="8">
    <location>
        <position position="208"/>
    </location>
</feature>
<evidence type="ECO:0000313" key="14">
    <source>
        <dbReference type="Proteomes" id="UP000824232"/>
    </source>
</evidence>
<evidence type="ECO:0000313" key="13">
    <source>
        <dbReference type="EMBL" id="HIR59383.1"/>
    </source>
</evidence>
<comment type="similarity">
    <text evidence="2 8">Belongs to the MurCDEF family. MurE subfamily.</text>
</comment>
<evidence type="ECO:0000256" key="7">
    <source>
        <dbReference type="ARBA" id="ARBA00023316"/>
    </source>
</evidence>
<keyword evidence="8 13" id="KW-0436">Ligase</keyword>
<dbReference type="SUPFAM" id="SSF63418">
    <property type="entry name" value="MurE/MurF N-terminal domain"/>
    <property type="match status" value="1"/>
</dbReference>
<feature type="binding site" evidence="8">
    <location>
        <begin position="141"/>
        <end position="142"/>
    </location>
    <ligand>
        <name>UDP-N-acetyl-alpha-D-muramoyl-L-alanyl-D-glutamate</name>
        <dbReference type="ChEBI" id="CHEBI:83900"/>
    </ligand>
</feature>
<keyword evidence="5 8" id="KW-0573">Peptidoglycan synthesis</keyword>
<evidence type="ECO:0000259" key="10">
    <source>
        <dbReference type="Pfam" id="PF01225"/>
    </source>
</evidence>
<name>A0A9D1DUT6_9FIRM</name>
<organism evidence="13 14">
    <name type="scientific">Candidatus Onthousia excrementipullorum</name>
    <dbReference type="NCBI Taxonomy" id="2840884"/>
    <lineage>
        <taxon>Bacteria</taxon>
        <taxon>Bacillati</taxon>
        <taxon>Bacillota</taxon>
        <taxon>Bacilli</taxon>
        <taxon>Candidatus Onthousia</taxon>
    </lineage>
</organism>
<dbReference type="Gene3D" id="3.40.1190.10">
    <property type="entry name" value="Mur-like, catalytic domain"/>
    <property type="match status" value="1"/>
</dbReference>
<comment type="PTM">
    <text evidence="8">Carboxylation is probably crucial for Mg(2+) binding and, consequently, for the gamma-phosphate positioning of ATP.</text>
</comment>
<dbReference type="HAMAP" id="MF_00208">
    <property type="entry name" value="MurE"/>
    <property type="match status" value="1"/>
</dbReference>
<sequence>MKKLNELYNIDDDRLIKGIKINSKEVEPGDIFVCTMGVTADRHDFIDEAIKNGASAIVVSRDVGKKAVPVIKVDNTNLELRKLSAKFYDYPCEKACMIGVTGTNGKTTVAEIIFQLLGESCAYIGTNGRKYKNKHFSMRNTTPDVDRLYMYFKEFVDAGCDTICMEASSEAFYRHRLDDIRYDIGIVTNITEDHLNIHKTLENYVDCKCQLVRQVKDDGYSILNSSDKYFDKFKREAHGNIVSYGYKDSDTLKIEDYTLKRDKTIITFKYNNKTYEVTSPLLGSFNVDNLSSAILTLLCKSISFEEIVERVSKIKQIEGRMEIMPFVSKYTVILDYAHTTDALDNILTFLDMVKESRIITVTGSAGGRETTKRPSMGKVVLEKSDYVIFTMDDPRYEDPNKIIDDLVSGSDKTNYLRIVDRKKAIYKALDMAKDEDIILIAGKGRDDYMAIDDKYLPYCDYDVIKSYYEQ</sequence>
<reference evidence="13" key="1">
    <citation type="submission" date="2020-10" db="EMBL/GenBank/DDBJ databases">
        <authorList>
            <person name="Gilroy R."/>
        </authorList>
    </citation>
    <scope>NUCLEOTIDE SEQUENCE</scope>
    <source>
        <strain evidence="13">CHK184-20233</strain>
    </source>
</reference>
<dbReference type="NCBIfam" id="TIGR01085">
    <property type="entry name" value="murE"/>
    <property type="match status" value="1"/>
</dbReference>
<dbReference type="InterPro" id="IPR000713">
    <property type="entry name" value="Mur_ligase_N"/>
</dbReference>
<proteinExistence type="inferred from homology"/>
<dbReference type="GO" id="GO:0000287">
    <property type="term" value="F:magnesium ion binding"/>
    <property type="evidence" value="ECO:0007669"/>
    <property type="project" value="UniProtKB-UniRule"/>
</dbReference>
<keyword evidence="8" id="KW-0067">ATP-binding</keyword>
<evidence type="ECO:0000256" key="2">
    <source>
        <dbReference type="ARBA" id="ARBA00005898"/>
    </source>
</evidence>
<keyword evidence="8" id="KW-0460">Magnesium</keyword>